<protein>
    <submittedName>
        <fullName evidence="1">Uncharacterized protein</fullName>
    </submittedName>
</protein>
<organism evidence="1 2">
    <name type="scientific">Pistacia atlantica</name>
    <dbReference type="NCBI Taxonomy" id="434234"/>
    <lineage>
        <taxon>Eukaryota</taxon>
        <taxon>Viridiplantae</taxon>
        <taxon>Streptophyta</taxon>
        <taxon>Embryophyta</taxon>
        <taxon>Tracheophyta</taxon>
        <taxon>Spermatophyta</taxon>
        <taxon>Magnoliopsida</taxon>
        <taxon>eudicotyledons</taxon>
        <taxon>Gunneridae</taxon>
        <taxon>Pentapetalae</taxon>
        <taxon>rosids</taxon>
        <taxon>malvids</taxon>
        <taxon>Sapindales</taxon>
        <taxon>Anacardiaceae</taxon>
        <taxon>Pistacia</taxon>
    </lineage>
</organism>
<dbReference type="EMBL" id="CM047909">
    <property type="protein sequence ID" value="KAJ0079277.1"/>
    <property type="molecule type" value="Genomic_DNA"/>
</dbReference>
<reference evidence="2" key="1">
    <citation type="journal article" date="2023" name="G3 (Bethesda)">
        <title>Genome assembly and association tests identify interacting loci associated with vigor, precocity, and sex in interspecific pistachio rootstocks.</title>
        <authorList>
            <person name="Palmer W."/>
            <person name="Jacygrad E."/>
            <person name="Sagayaradj S."/>
            <person name="Cavanaugh K."/>
            <person name="Han R."/>
            <person name="Bertier L."/>
            <person name="Beede B."/>
            <person name="Kafkas S."/>
            <person name="Golino D."/>
            <person name="Preece J."/>
            <person name="Michelmore R."/>
        </authorList>
    </citation>
    <scope>NUCLEOTIDE SEQUENCE [LARGE SCALE GENOMIC DNA]</scope>
</reference>
<comment type="caution">
    <text evidence="1">The sequence shown here is derived from an EMBL/GenBank/DDBJ whole genome shotgun (WGS) entry which is preliminary data.</text>
</comment>
<sequence length="179" mass="21006">MVSEINEEKFEPYCIWRRNCKGPKPNEEVYDEVEMHLHGFKKDEYRIERKGKILPWAKLLPWGKTLTVSGEHFVDANTKKVFRRDFELERVHDGNKFTPEFTGGILSIKIPRKSPWPFLTLVRSSMKKLALIGHHMNPSEDTLEMFGKFVQFVAVVALAFFILKYLLNFCNNVKKLIKC</sequence>
<accession>A0ACC0ZWZ7</accession>
<gene>
    <name evidence="1" type="ORF">Patl1_22829</name>
</gene>
<evidence type="ECO:0000313" key="2">
    <source>
        <dbReference type="Proteomes" id="UP001164250"/>
    </source>
</evidence>
<name>A0ACC0ZWZ7_9ROSI</name>
<proteinExistence type="predicted"/>
<dbReference type="Proteomes" id="UP001164250">
    <property type="component" value="Chromosome 13"/>
</dbReference>
<evidence type="ECO:0000313" key="1">
    <source>
        <dbReference type="EMBL" id="KAJ0079277.1"/>
    </source>
</evidence>
<keyword evidence="2" id="KW-1185">Reference proteome</keyword>